<feature type="transmembrane region" description="Helical" evidence="6">
    <location>
        <begin position="37"/>
        <end position="55"/>
    </location>
</feature>
<evidence type="ECO:0000313" key="7">
    <source>
        <dbReference type="EMBL" id="MBW4561025.1"/>
    </source>
</evidence>
<keyword evidence="4 6" id="KW-1133">Transmembrane helix</keyword>
<gene>
    <name evidence="7" type="primary">urtC</name>
    <name evidence="7" type="ORF">KME32_07660</name>
</gene>
<dbReference type="NCBIfam" id="TIGR03408">
    <property type="entry name" value="urea_trans_UrtC"/>
    <property type="match status" value="1"/>
</dbReference>
<dbReference type="AlphaFoldDB" id="A0A951PW96"/>
<reference evidence="7" key="2">
    <citation type="journal article" date="2022" name="Microbiol. Resour. Announc.">
        <title>Metagenome Sequencing to Explore Phylogenomics of Terrestrial Cyanobacteria.</title>
        <authorList>
            <person name="Ward R.D."/>
            <person name="Stajich J.E."/>
            <person name="Johansen J.R."/>
            <person name="Huntemann M."/>
            <person name="Clum A."/>
            <person name="Foster B."/>
            <person name="Foster B."/>
            <person name="Roux S."/>
            <person name="Palaniappan K."/>
            <person name="Varghese N."/>
            <person name="Mukherjee S."/>
            <person name="Reddy T.B.K."/>
            <person name="Daum C."/>
            <person name="Copeland A."/>
            <person name="Chen I.A."/>
            <person name="Ivanova N.N."/>
            <person name="Kyrpides N.C."/>
            <person name="Shapiro N."/>
            <person name="Eloe-Fadrosh E.A."/>
            <person name="Pietrasiak N."/>
        </authorList>
    </citation>
    <scope>NUCLEOTIDE SEQUENCE</scope>
    <source>
        <strain evidence="7">JT2-VF2</strain>
    </source>
</reference>
<feature type="transmembrane region" description="Helical" evidence="6">
    <location>
        <begin position="189"/>
        <end position="210"/>
    </location>
</feature>
<name>A0A951PW96_9NOST</name>
<dbReference type="CDD" id="cd06581">
    <property type="entry name" value="TM_PBP1_LivM_like"/>
    <property type="match status" value="1"/>
</dbReference>
<evidence type="ECO:0000256" key="3">
    <source>
        <dbReference type="ARBA" id="ARBA00022692"/>
    </source>
</evidence>
<keyword evidence="3 6" id="KW-0812">Transmembrane</keyword>
<evidence type="ECO:0000256" key="5">
    <source>
        <dbReference type="ARBA" id="ARBA00023136"/>
    </source>
</evidence>
<proteinExistence type="predicted"/>
<comment type="subcellular location">
    <subcellularLocation>
        <location evidence="1">Cell membrane</location>
        <topology evidence="1">Multi-pass membrane protein</topology>
    </subcellularLocation>
</comment>
<reference evidence="7" key="1">
    <citation type="submission" date="2021-05" db="EMBL/GenBank/DDBJ databases">
        <authorList>
            <person name="Pietrasiak N."/>
            <person name="Ward R."/>
            <person name="Stajich J.E."/>
            <person name="Kurbessoian T."/>
        </authorList>
    </citation>
    <scope>NUCLEOTIDE SEQUENCE</scope>
    <source>
        <strain evidence="7">JT2-VF2</strain>
    </source>
</reference>
<feature type="transmembrane region" description="Helical" evidence="6">
    <location>
        <begin position="109"/>
        <end position="134"/>
    </location>
</feature>
<evidence type="ECO:0000256" key="1">
    <source>
        <dbReference type="ARBA" id="ARBA00004651"/>
    </source>
</evidence>
<dbReference type="InterPro" id="IPR001851">
    <property type="entry name" value="ABC_transp_permease"/>
</dbReference>
<organism evidence="7 8">
    <name type="scientific">Mojavia pulchra JT2-VF2</name>
    <dbReference type="NCBI Taxonomy" id="287848"/>
    <lineage>
        <taxon>Bacteria</taxon>
        <taxon>Bacillati</taxon>
        <taxon>Cyanobacteriota</taxon>
        <taxon>Cyanophyceae</taxon>
        <taxon>Nostocales</taxon>
        <taxon>Nostocaceae</taxon>
    </lineage>
</organism>
<feature type="transmembrane region" description="Helical" evidence="6">
    <location>
        <begin position="271"/>
        <end position="301"/>
    </location>
</feature>
<sequence>MRKKRGGLIFEAGVVVAIALILILIMPVVLSQFRLNLLGRFLSLAIVALGIDLIWGYTGLLSLGHGIFFGLGGYAIAMYLKLQVPTGELPDFMGLYGVTELPWFWQPFYSFPVAVAAVVMIPGLLAGLLGYLVFRNRLKGVYFSILTQAAVIVFFNFFNGQQQFFNGTNGLIDFTTLFGATVSDTKTQFIFYILTVLFLAATYGVCRWLTSGRFGRLLIAIRDDESRVRFSGYDPTDFKTLVFAVSGAIAGIAGAFYTLQNGSVSPRAMDIAFSIEMVIWVAVGGRSTLIGAVVGTLLVNYARVLLSEKFADIWLFFQGALFLSVVTVLPDGIVGWSRNQNISLLKRRQQIATYPTLEEDAEVQHERQNIGN</sequence>
<dbReference type="PANTHER" id="PTHR30482:SF4">
    <property type="entry name" value="SLR1201 PROTEIN"/>
    <property type="match status" value="1"/>
</dbReference>
<keyword evidence="5 6" id="KW-0472">Membrane</keyword>
<dbReference type="InterPro" id="IPR017778">
    <property type="entry name" value="ABC_transptr_urea_perm_UrtC"/>
</dbReference>
<dbReference type="PANTHER" id="PTHR30482">
    <property type="entry name" value="HIGH-AFFINITY BRANCHED-CHAIN AMINO ACID TRANSPORT SYSTEM PERMEASE"/>
    <property type="match status" value="1"/>
</dbReference>
<dbReference type="GO" id="GO:0015658">
    <property type="term" value="F:branched-chain amino acid transmembrane transporter activity"/>
    <property type="evidence" value="ECO:0007669"/>
    <property type="project" value="InterPro"/>
</dbReference>
<dbReference type="GO" id="GO:0005886">
    <property type="term" value="C:plasma membrane"/>
    <property type="evidence" value="ECO:0007669"/>
    <property type="project" value="UniProtKB-SubCell"/>
</dbReference>
<evidence type="ECO:0000313" key="8">
    <source>
        <dbReference type="Proteomes" id="UP000715781"/>
    </source>
</evidence>
<dbReference type="InterPro" id="IPR043428">
    <property type="entry name" value="LivM-like"/>
</dbReference>
<evidence type="ECO:0000256" key="2">
    <source>
        <dbReference type="ARBA" id="ARBA00022475"/>
    </source>
</evidence>
<dbReference type="Proteomes" id="UP000715781">
    <property type="component" value="Unassembled WGS sequence"/>
</dbReference>
<accession>A0A951PW96</accession>
<dbReference type="EMBL" id="JAHHHN010000003">
    <property type="protein sequence ID" value="MBW4561025.1"/>
    <property type="molecule type" value="Genomic_DNA"/>
</dbReference>
<evidence type="ECO:0000256" key="6">
    <source>
        <dbReference type="SAM" id="Phobius"/>
    </source>
</evidence>
<evidence type="ECO:0000256" key="4">
    <source>
        <dbReference type="ARBA" id="ARBA00022989"/>
    </source>
</evidence>
<keyword evidence="2" id="KW-1003">Cell membrane</keyword>
<feature type="transmembrane region" description="Helical" evidence="6">
    <location>
        <begin position="60"/>
        <end position="80"/>
    </location>
</feature>
<dbReference type="Pfam" id="PF02653">
    <property type="entry name" value="BPD_transp_2"/>
    <property type="match status" value="1"/>
</dbReference>
<feature type="transmembrane region" description="Helical" evidence="6">
    <location>
        <begin position="240"/>
        <end position="259"/>
    </location>
</feature>
<feature type="transmembrane region" description="Helical" evidence="6">
    <location>
        <begin position="164"/>
        <end position="182"/>
    </location>
</feature>
<comment type="caution">
    <text evidence="7">The sequence shown here is derived from an EMBL/GenBank/DDBJ whole genome shotgun (WGS) entry which is preliminary data.</text>
</comment>
<feature type="transmembrane region" description="Helical" evidence="6">
    <location>
        <begin position="12"/>
        <end position="31"/>
    </location>
</feature>
<feature type="transmembrane region" description="Helical" evidence="6">
    <location>
        <begin position="141"/>
        <end position="158"/>
    </location>
</feature>
<feature type="transmembrane region" description="Helical" evidence="6">
    <location>
        <begin position="313"/>
        <end position="337"/>
    </location>
</feature>
<protein>
    <submittedName>
        <fullName evidence="7">Urea ABC transporter permease subunit UrtC</fullName>
    </submittedName>
</protein>